<organism evidence="2 3">
    <name type="scientific">Sphingomonas aurantiaca</name>
    <dbReference type="NCBI Taxonomy" id="185949"/>
    <lineage>
        <taxon>Bacteria</taxon>
        <taxon>Pseudomonadati</taxon>
        <taxon>Pseudomonadota</taxon>
        <taxon>Alphaproteobacteria</taxon>
        <taxon>Sphingomonadales</taxon>
        <taxon>Sphingomonadaceae</taxon>
        <taxon>Sphingomonas</taxon>
    </lineage>
</organism>
<keyword evidence="1" id="KW-0812">Transmembrane</keyword>
<evidence type="ECO:0000313" key="2">
    <source>
        <dbReference type="EMBL" id="PTQ59733.1"/>
    </source>
</evidence>
<name>A0A2T5GK78_9SPHN</name>
<protein>
    <submittedName>
        <fullName evidence="2">Uncharacterized protein</fullName>
    </submittedName>
</protein>
<keyword evidence="1" id="KW-0472">Membrane</keyword>
<comment type="caution">
    <text evidence="2">The sequence shown here is derived from an EMBL/GenBank/DDBJ whole genome shotgun (WGS) entry which is preliminary data.</text>
</comment>
<keyword evidence="1" id="KW-1133">Transmembrane helix</keyword>
<dbReference type="EMBL" id="QAOG01000004">
    <property type="protein sequence ID" value="PTQ59733.1"/>
    <property type="molecule type" value="Genomic_DNA"/>
</dbReference>
<dbReference type="Proteomes" id="UP000244189">
    <property type="component" value="Unassembled WGS sequence"/>
</dbReference>
<reference evidence="2 3" key="1">
    <citation type="submission" date="2018-04" db="EMBL/GenBank/DDBJ databases">
        <title>Genomic Encyclopedia of Type Strains, Phase III (KMG-III): the genomes of soil and plant-associated and newly described type strains.</title>
        <authorList>
            <person name="Whitman W."/>
        </authorList>
    </citation>
    <scope>NUCLEOTIDE SEQUENCE [LARGE SCALE GENOMIC DNA]</scope>
    <source>
        <strain evidence="2 3">MA101b</strain>
    </source>
</reference>
<sequence length="88" mass="9231">MIAAICACLAVRFYVVQTGREQHRWTVDLPVTVLVVMFSAAGVIRMRPDPALALMIGTGLGALGAGIISIALGWVRKTLPGGEDKPAA</sequence>
<evidence type="ECO:0000256" key="1">
    <source>
        <dbReference type="SAM" id="Phobius"/>
    </source>
</evidence>
<keyword evidence="3" id="KW-1185">Reference proteome</keyword>
<feature type="transmembrane region" description="Helical" evidence="1">
    <location>
        <begin position="51"/>
        <end position="75"/>
    </location>
</feature>
<gene>
    <name evidence="2" type="ORF">C8J26_2585</name>
</gene>
<evidence type="ECO:0000313" key="3">
    <source>
        <dbReference type="Proteomes" id="UP000244189"/>
    </source>
</evidence>
<proteinExistence type="predicted"/>
<dbReference type="AlphaFoldDB" id="A0A2T5GK78"/>
<accession>A0A2T5GK78</accession>